<keyword evidence="1" id="KW-0479">Metal-binding</keyword>
<feature type="domain" description="Calcineurin-like phosphoesterase" evidence="3">
    <location>
        <begin position="30"/>
        <end position="200"/>
    </location>
</feature>
<keyword evidence="2" id="KW-0378">Hydrolase</keyword>
<dbReference type="PANTHER" id="PTHR31302">
    <property type="entry name" value="TRANSMEMBRANE PROTEIN WITH METALLOPHOSPHOESTERASE DOMAIN-RELATED"/>
    <property type="match status" value="1"/>
</dbReference>
<keyword evidence="5" id="KW-1185">Reference proteome</keyword>
<dbReference type="Pfam" id="PF00149">
    <property type="entry name" value="Metallophos"/>
    <property type="match status" value="1"/>
</dbReference>
<accession>A0A554A0H2</accession>
<comment type="caution">
    <text evidence="4">The sequence shown here is derived from an EMBL/GenBank/DDBJ whole genome shotgun (WGS) entry which is preliminary data.</text>
</comment>
<dbReference type="EMBL" id="VLXZ01000004">
    <property type="protein sequence ID" value="TSB47188.1"/>
    <property type="molecule type" value="Genomic_DNA"/>
</dbReference>
<evidence type="ECO:0000313" key="5">
    <source>
        <dbReference type="Proteomes" id="UP000318521"/>
    </source>
</evidence>
<dbReference type="Gene3D" id="3.60.21.10">
    <property type="match status" value="1"/>
</dbReference>
<dbReference type="PANTHER" id="PTHR31302:SF31">
    <property type="entry name" value="PHOSPHODIESTERASE YAEI"/>
    <property type="match status" value="1"/>
</dbReference>
<proteinExistence type="predicted"/>
<dbReference type="GO" id="GO:0046872">
    <property type="term" value="F:metal ion binding"/>
    <property type="evidence" value="ECO:0007669"/>
    <property type="project" value="UniProtKB-KW"/>
</dbReference>
<gene>
    <name evidence="4" type="ORF">FN960_09115</name>
</gene>
<dbReference type="Proteomes" id="UP000318521">
    <property type="component" value="Unassembled WGS sequence"/>
</dbReference>
<dbReference type="InterPro" id="IPR051158">
    <property type="entry name" value="Metallophosphoesterase_sf"/>
</dbReference>
<reference evidence="4 5" key="1">
    <citation type="submission" date="2019-07" db="EMBL/GenBank/DDBJ databases">
        <authorList>
            <person name="Park Y.J."/>
            <person name="Jeong S.E."/>
            <person name="Jung H.S."/>
        </authorList>
    </citation>
    <scope>NUCLEOTIDE SEQUENCE [LARGE SCALE GENOMIC DNA]</scope>
    <source>
        <strain evidence="5">P16(2019)</strain>
    </source>
</reference>
<evidence type="ECO:0000259" key="3">
    <source>
        <dbReference type="Pfam" id="PF00149"/>
    </source>
</evidence>
<evidence type="ECO:0000256" key="1">
    <source>
        <dbReference type="ARBA" id="ARBA00022723"/>
    </source>
</evidence>
<dbReference type="AlphaFoldDB" id="A0A554A0H2"/>
<dbReference type="CDD" id="cd07385">
    <property type="entry name" value="MPP_YkuE_C"/>
    <property type="match status" value="1"/>
</dbReference>
<dbReference type="SUPFAM" id="SSF56300">
    <property type="entry name" value="Metallo-dependent phosphatases"/>
    <property type="match status" value="1"/>
</dbReference>
<organism evidence="4 5">
    <name type="scientific">Alkalicoccobacillus porphyridii</name>
    <dbReference type="NCBI Taxonomy" id="2597270"/>
    <lineage>
        <taxon>Bacteria</taxon>
        <taxon>Bacillati</taxon>
        <taxon>Bacillota</taxon>
        <taxon>Bacilli</taxon>
        <taxon>Bacillales</taxon>
        <taxon>Bacillaceae</taxon>
        <taxon>Alkalicoccobacillus</taxon>
    </lineage>
</organism>
<dbReference type="GO" id="GO:0008758">
    <property type="term" value="F:UDP-2,3-diacylglucosamine hydrolase activity"/>
    <property type="evidence" value="ECO:0007669"/>
    <property type="project" value="TreeGrafter"/>
</dbReference>
<dbReference type="InterPro" id="IPR004843">
    <property type="entry name" value="Calcineurin-like_PHP"/>
</dbReference>
<dbReference type="GO" id="GO:0016020">
    <property type="term" value="C:membrane"/>
    <property type="evidence" value="ECO:0007669"/>
    <property type="project" value="GOC"/>
</dbReference>
<dbReference type="OrthoDB" id="9780884at2"/>
<dbReference type="GO" id="GO:0009245">
    <property type="term" value="P:lipid A biosynthetic process"/>
    <property type="evidence" value="ECO:0007669"/>
    <property type="project" value="TreeGrafter"/>
</dbReference>
<protein>
    <submittedName>
        <fullName evidence="4">Metallophosphoesterase</fullName>
    </submittedName>
</protein>
<name>A0A554A0H2_9BACI</name>
<evidence type="ECO:0000256" key="2">
    <source>
        <dbReference type="ARBA" id="ARBA00022801"/>
    </source>
</evidence>
<evidence type="ECO:0000313" key="4">
    <source>
        <dbReference type="EMBL" id="TSB47188.1"/>
    </source>
</evidence>
<dbReference type="InterPro" id="IPR029052">
    <property type="entry name" value="Metallo-depent_PP-like"/>
</dbReference>
<sequence>MFIYYQQNTLSTTHLSIESNSIPNEFNDYKIIHLSDLHNKIFGRNQDRLAQSVEEEQPDLIVFTGDLIDSRRYDANPAIQLIEKLTDLAPVYYVTGNHEWHSNRYDELQQQLTHSGAVILENESVFLEKGDASIQLAGIEDPAFSEGISNKAAIETGIRAALSSSLDQENYTILLSHRPEHFLTYSAEAIDVVLAGHAHGGQIRIPFLGGLIAPDQGFFPTYTSGPYESNGTTMIVNRGLGNSVIPIRLFNRPEIVSITLSRTTK</sequence>